<reference evidence="5 6" key="1">
    <citation type="submission" date="2023-08" db="EMBL/GenBank/DDBJ databases">
        <authorList>
            <person name="Girao M."/>
            <person name="Carvalho M.F."/>
        </authorList>
    </citation>
    <scope>NUCLEOTIDE SEQUENCE [LARGE SCALE GENOMIC DNA]</scope>
    <source>
        <strain evidence="5 6">CT-R113</strain>
    </source>
</reference>
<keyword evidence="2" id="KW-0238">DNA-binding</keyword>
<dbReference type="Gene3D" id="1.10.10.10">
    <property type="entry name" value="Winged helix-like DNA-binding domain superfamily/Winged helix DNA-binding domain"/>
    <property type="match status" value="1"/>
</dbReference>
<dbReference type="Pfam" id="PF01037">
    <property type="entry name" value="AsnC_trans_reg"/>
    <property type="match status" value="1"/>
</dbReference>
<dbReference type="PRINTS" id="PR00033">
    <property type="entry name" value="HTHASNC"/>
</dbReference>
<keyword evidence="6" id="KW-1185">Reference proteome</keyword>
<feature type="domain" description="HTH asnC-type" evidence="4">
    <location>
        <begin position="1"/>
        <end position="64"/>
    </location>
</feature>
<dbReference type="Gene3D" id="3.30.70.920">
    <property type="match status" value="1"/>
</dbReference>
<organism evidence="5 6">
    <name type="scientific">Nocardiopsis codii</name>
    <dbReference type="NCBI Taxonomy" id="3065942"/>
    <lineage>
        <taxon>Bacteria</taxon>
        <taxon>Bacillati</taxon>
        <taxon>Actinomycetota</taxon>
        <taxon>Actinomycetes</taxon>
        <taxon>Streptosporangiales</taxon>
        <taxon>Nocardiopsidaceae</taxon>
        <taxon>Nocardiopsis</taxon>
    </lineage>
</organism>
<dbReference type="InterPro" id="IPR019887">
    <property type="entry name" value="Tscrpt_reg_AsnC/Lrp_C"/>
</dbReference>
<name>A0ABU7KFH7_9ACTN</name>
<protein>
    <submittedName>
        <fullName evidence="5">Lrp/AsnC family transcriptional regulator</fullName>
    </submittedName>
</protein>
<dbReference type="PANTHER" id="PTHR30154:SF34">
    <property type="entry name" value="TRANSCRIPTIONAL REGULATOR AZLB"/>
    <property type="match status" value="1"/>
</dbReference>
<keyword evidence="1" id="KW-0805">Transcription regulation</keyword>
<dbReference type="Proteomes" id="UP001356095">
    <property type="component" value="Unassembled WGS sequence"/>
</dbReference>
<dbReference type="SUPFAM" id="SSF46785">
    <property type="entry name" value="Winged helix' DNA-binding domain"/>
    <property type="match status" value="1"/>
</dbReference>
<dbReference type="SMART" id="SM00344">
    <property type="entry name" value="HTH_ASNC"/>
    <property type="match status" value="1"/>
</dbReference>
<evidence type="ECO:0000256" key="2">
    <source>
        <dbReference type="ARBA" id="ARBA00023125"/>
    </source>
</evidence>
<evidence type="ECO:0000259" key="4">
    <source>
        <dbReference type="PROSITE" id="PS50956"/>
    </source>
</evidence>
<evidence type="ECO:0000256" key="1">
    <source>
        <dbReference type="ARBA" id="ARBA00023015"/>
    </source>
</evidence>
<comment type="caution">
    <text evidence="5">The sequence shown here is derived from an EMBL/GenBank/DDBJ whole genome shotgun (WGS) entry which is preliminary data.</text>
</comment>
<dbReference type="InterPro" id="IPR036390">
    <property type="entry name" value="WH_DNA-bd_sf"/>
</dbReference>
<dbReference type="PROSITE" id="PS50956">
    <property type="entry name" value="HTH_ASNC_2"/>
    <property type="match status" value="1"/>
</dbReference>
<sequence length="153" mass="17019">MDEIDHAIIAELRQDARLPNVVLADRVGLTPGPCLRRVQRLEGEGVILGYRADISPAALDQGFEVLLDIELTRFDRAGVEGFEEAMASFEEVLELYRLFGSPDYFARIAVTDVSAYESFLTEHVLTIPLIQRVSSRFPMKAIKSLRPANGAGR</sequence>
<dbReference type="SUPFAM" id="SSF54909">
    <property type="entry name" value="Dimeric alpha+beta barrel"/>
    <property type="match status" value="1"/>
</dbReference>
<dbReference type="InterPro" id="IPR019888">
    <property type="entry name" value="Tscrpt_reg_AsnC-like"/>
</dbReference>
<proteinExistence type="predicted"/>
<dbReference type="InterPro" id="IPR036388">
    <property type="entry name" value="WH-like_DNA-bd_sf"/>
</dbReference>
<dbReference type="InterPro" id="IPR000485">
    <property type="entry name" value="AsnC-type_HTH_dom"/>
</dbReference>
<keyword evidence="3" id="KW-0804">Transcription</keyword>
<dbReference type="RefSeq" id="WP_330094765.1">
    <property type="nucleotide sequence ID" value="NZ_JAUZMY010000039.1"/>
</dbReference>
<dbReference type="InterPro" id="IPR011008">
    <property type="entry name" value="Dimeric_a/b-barrel"/>
</dbReference>
<accession>A0ABU7KFH7</accession>
<dbReference type="PANTHER" id="PTHR30154">
    <property type="entry name" value="LEUCINE-RESPONSIVE REGULATORY PROTEIN"/>
    <property type="match status" value="1"/>
</dbReference>
<dbReference type="EMBL" id="JAUZMY010000039">
    <property type="protein sequence ID" value="MEE2041001.1"/>
    <property type="molecule type" value="Genomic_DNA"/>
</dbReference>
<evidence type="ECO:0000313" key="6">
    <source>
        <dbReference type="Proteomes" id="UP001356095"/>
    </source>
</evidence>
<evidence type="ECO:0000256" key="3">
    <source>
        <dbReference type="ARBA" id="ARBA00023163"/>
    </source>
</evidence>
<dbReference type="Pfam" id="PF13404">
    <property type="entry name" value="HTH_AsnC-type"/>
    <property type="match status" value="1"/>
</dbReference>
<gene>
    <name evidence="5" type="ORF">Q8791_27645</name>
</gene>
<evidence type="ECO:0000313" key="5">
    <source>
        <dbReference type="EMBL" id="MEE2041001.1"/>
    </source>
</evidence>